<protein>
    <submittedName>
        <fullName evidence="4">FecR domain-containing protein</fullName>
    </submittedName>
</protein>
<dbReference type="GO" id="GO:0016989">
    <property type="term" value="F:sigma factor antagonist activity"/>
    <property type="evidence" value="ECO:0007669"/>
    <property type="project" value="TreeGrafter"/>
</dbReference>
<dbReference type="RefSeq" id="WP_313975814.1">
    <property type="nucleotide sequence ID" value="NZ_JASJOS010000002.1"/>
</dbReference>
<dbReference type="Pfam" id="PF16344">
    <property type="entry name" value="FecR_C"/>
    <property type="match status" value="1"/>
</dbReference>
<dbReference type="AlphaFoldDB" id="A0AAE3QLC4"/>
<feature type="domain" description="Protein FecR C-terminal" evidence="3">
    <location>
        <begin position="267"/>
        <end position="334"/>
    </location>
</feature>
<dbReference type="PANTHER" id="PTHR30273:SF2">
    <property type="entry name" value="PROTEIN FECR"/>
    <property type="match status" value="1"/>
</dbReference>
<dbReference type="Gene3D" id="2.60.120.1440">
    <property type="match status" value="1"/>
</dbReference>
<evidence type="ECO:0000313" key="5">
    <source>
        <dbReference type="Proteomes" id="UP001241110"/>
    </source>
</evidence>
<evidence type="ECO:0000259" key="3">
    <source>
        <dbReference type="Pfam" id="PF16344"/>
    </source>
</evidence>
<dbReference type="EMBL" id="JASJOS010000002">
    <property type="protein sequence ID" value="MDJ1479533.1"/>
    <property type="molecule type" value="Genomic_DNA"/>
</dbReference>
<comment type="caution">
    <text evidence="4">The sequence shown here is derived from an EMBL/GenBank/DDBJ whole genome shotgun (WGS) entry which is preliminary data.</text>
</comment>
<evidence type="ECO:0000259" key="2">
    <source>
        <dbReference type="Pfam" id="PF04773"/>
    </source>
</evidence>
<organism evidence="4 5">
    <name type="scientific">Xanthocytophaga flava</name>
    <dbReference type="NCBI Taxonomy" id="3048013"/>
    <lineage>
        <taxon>Bacteria</taxon>
        <taxon>Pseudomonadati</taxon>
        <taxon>Bacteroidota</taxon>
        <taxon>Cytophagia</taxon>
        <taxon>Cytophagales</taxon>
        <taxon>Rhodocytophagaceae</taxon>
        <taxon>Xanthocytophaga</taxon>
    </lineage>
</organism>
<dbReference type="InterPro" id="IPR006860">
    <property type="entry name" value="FecR"/>
</dbReference>
<evidence type="ECO:0000256" key="1">
    <source>
        <dbReference type="SAM" id="Phobius"/>
    </source>
</evidence>
<dbReference type="Pfam" id="PF04773">
    <property type="entry name" value="FecR"/>
    <property type="match status" value="1"/>
</dbReference>
<evidence type="ECO:0000313" key="4">
    <source>
        <dbReference type="EMBL" id="MDJ1479533.1"/>
    </source>
</evidence>
<keyword evidence="1" id="KW-0812">Transmembrane</keyword>
<gene>
    <name evidence="4" type="ORF">QNI16_03495</name>
</gene>
<proteinExistence type="predicted"/>
<dbReference type="Proteomes" id="UP001241110">
    <property type="component" value="Unassembled WGS sequence"/>
</dbReference>
<dbReference type="Gene3D" id="3.55.50.30">
    <property type="match status" value="1"/>
</dbReference>
<reference evidence="4" key="1">
    <citation type="submission" date="2023-05" db="EMBL/GenBank/DDBJ databases">
        <authorList>
            <person name="Zhang X."/>
        </authorList>
    </citation>
    <scope>NUCLEOTIDE SEQUENCE</scope>
    <source>
        <strain evidence="4">YF14B1</strain>
    </source>
</reference>
<dbReference type="PANTHER" id="PTHR30273">
    <property type="entry name" value="PERIPLASMIC SIGNAL SENSOR AND SIGMA FACTOR ACTIVATOR FECR-RELATED"/>
    <property type="match status" value="1"/>
</dbReference>
<dbReference type="InterPro" id="IPR032508">
    <property type="entry name" value="FecR_C"/>
</dbReference>
<keyword evidence="1" id="KW-0472">Membrane</keyword>
<sequence length="336" mass="39164">MNYQNYTSQDFILDDYFIEWVLKPNVATNLYWQNWLSEHPEKQKDVNEARSFLLQMKFTRYELPPNEYEKEGLQLQNDIEEFERRRSLSLGRSVKRYWIGIAASIALCLVVIASLYLKNTYTKITIQTPYGQIRKVTLTDQSVVTLNANSILTYTKDWNGSSDREVWLQGEAFFEVTKKDKKQRFIVHTQALDVQVVGTRFNVSDRKENTQVVLNEGKVLLNRHTVLSDTVIPMQVGDLIEFSERSKNFRKKNVRPDVYSSWKNHEWILEEMSLREVAFKIEDTYGVKVIIKDPAIARQVVTGVVPTESLDVLLDALEAAFNIRIIHKSNQIFIQA</sequence>
<name>A0AAE3QLC4_9BACT</name>
<accession>A0AAE3QLC4</accession>
<feature type="domain" description="FecR protein" evidence="2">
    <location>
        <begin position="125"/>
        <end position="219"/>
    </location>
</feature>
<dbReference type="InterPro" id="IPR012373">
    <property type="entry name" value="Ferrdict_sens_TM"/>
</dbReference>
<keyword evidence="1" id="KW-1133">Transmembrane helix</keyword>
<dbReference type="PIRSF" id="PIRSF018266">
    <property type="entry name" value="FecR"/>
    <property type="match status" value="1"/>
</dbReference>
<feature type="transmembrane region" description="Helical" evidence="1">
    <location>
        <begin position="97"/>
        <end position="117"/>
    </location>
</feature>